<evidence type="ECO:0000313" key="2">
    <source>
        <dbReference type="Proteomes" id="UP000321491"/>
    </source>
</evidence>
<sequence>MQDLHQFDDQALRKVKNSDDQLTSLKDKLNERKANRIKILTGNITALDLNDVENKSLSDMFGEGLSSLRHILAGLNTTDKGLTALYQTAVLLQMSKDQRRHFLRTGLHSITLAQYRRFNNMLRFSPYKISTKEFLWQFRDSKMKGFPKGEMEPFKRLIIPFGKNRGKQAMINEFNRLYGLDKYRQFKNLKSNKAKAASMAKTFYDKALGDKITTSKNIVKNTNWNKPKTFFKSVADEIKTKPQNANIFGKVASRSLGPLSAGLHIRENFIQHKGDTQKIVIGSAVDIGASSVATATGAAIGSAFIPPIGTVVGAAVGAGISTAFHMKLPWGKPPKSLSEHTKDLANKAVDGVKNIAKGIGKKISGWFK</sequence>
<comment type="caution">
    <text evidence="1">The sequence shown here is derived from an EMBL/GenBank/DDBJ whole genome shotgun (WGS) entry which is preliminary data.</text>
</comment>
<protein>
    <recommendedName>
        <fullName evidence="3">LXG domain-containing protein</fullName>
    </recommendedName>
</protein>
<keyword evidence="2" id="KW-1185">Reference proteome</keyword>
<dbReference type="AlphaFoldDB" id="A0A511UZE0"/>
<dbReference type="Proteomes" id="UP000321491">
    <property type="component" value="Unassembled WGS sequence"/>
</dbReference>
<gene>
    <name evidence="1" type="ORF">CQU01_22540</name>
</gene>
<evidence type="ECO:0000313" key="1">
    <source>
        <dbReference type="EMBL" id="GEN32016.1"/>
    </source>
</evidence>
<dbReference type="EMBL" id="BJXW01000026">
    <property type="protein sequence ID" value="GEN32016.1"/>
    <property type="molecule type" value="Genomic_DNA"/>
</dbReference>
<proteinExistence type="predicted"/>
<accession>A0A511UZE0</accession>
<evidence type="ECO:0008006" key="3">
    <source>
        <dbReference type="Google" id="ProtNLM"/>
    </source>
</evidence>
<organism evidence="1 2">
    <name type="scientific">Cerasibacillus quisquiliarum</name>
    <dbReference type="NCBI Taxonomy" id="227865"/>
    <lineage>
        <taxon>Bacteria</taxon>
        <taxon>Bacillati</taxon>
        <taxon>Bacillota</taxon>
        <taxon>Bacilli</taxon>
        <taxon>Bacillales</taxon>
        <taxon>Bacillaceae</taxon>
        <taxon>Cerasibacillus</taxon>
    </lineage>
</organism>
<name>A0A511UZE0_9BACI</name>
<reference evidence="1 2" key="1">
    <citation type="submission" date="2019-07" db="EMBL/GenBank/DDBJ databases">
        <title>Whole genome shotgun sequence of Cerasibacillus quisquiliarum NBRC 102429.</title>
        <authorList>
            <person name="Hosoyama A."/>
            <person name="Uohara A."/>
            <person name="Ohji S."/>
            <person name="Ichikawa N."/>
        </authorList>
    </citation>
    <scope>NUCLEOTIDE SEQUENCE [LARGE SCALE GENOMIC DNA]</scope>
    <source>
        <strain evidence="1 2">NBRC 102429</strain>
    </source>
</reference>